<reference evidence="3" key="2">
    <citation type="submission" date="2021-09" db="EMBL/GenBank/DDBJ databases">
        <authorList>
            <person name="Gilroy R."/>
        </authorList>
    </citation>
    <scope>NUCLEOTIDE SEQUENCE</scope>
    <source>
        <strain evidence="3">ChiGjej2B2-19336</strain>
    </source>
</reference>
<dbReference type="GO" id="GO:0008915">
    <property type="term" value="F:lipid-A-disaccharide synthase activity"/>
    <property type="evidence" value="ECO:0007669"/>
    <property type="project" value="InterPro"/>
</dbReference>
<feature type="transmembrane region" description="Helical" evidence="1">
    <location>
        <begin position="124"/>
        <end position="145"/>
    </location>
</feature>
<proteinExistence type="predicted"/>
<evidence type="ECO:0000259" key="2">
    <source>
        <dbReference type="SMART" id="SM01259"/>
    </source>
</evidence>
<feature type="transmembrane region" description="Helical" evidence="1">
    <location>
        <begin position="91"/>
        <end position="112"/>
    </location>
</feature>
<name>A0A921AVU9_9BACT</name>
<dbReference type="RefSeq" id="WP_304122246.1">
    <property type="nucleotide sequence ID" value="NZ_DYZA01000127.1"/>
</dbReference>
<dbReference type="SMART" id="SM01259">
    <property type="entry name" value="LAB_N"/>
    <property type="match status" value="2"/>
</dbReference>
<reference evidence="3" key="1">
    <citation type="journal article" date="2021" name="PeerJ">
        <title>Extensive microbial diversity within the chicken gut microbiome revealed by metagenomics and culture.</title>
        <authorList>
            <person name="Gilroy R."/>
            <person name="Ravi A."/>
            <person name="Getino M."/>
            <person name="Pursley I."/>
            <person name="Horton D.L."/>
            <person name="Alikhan N.F."/>
            <person name="Baker D."/>
            <person name="Gharbi K."/>
            <person name="Hall N."/>
            <person name="Watson M."/>
            <person name="Adriaenssens E.M."/>
            <person name="Foster-Nyarko E."/>
            <person name="Jarju S."/>
            <person name="Secka A."/>
            <person name="Antonio M."/>
            <person name="Oren A."/>
            <person name="Chaudhuri R.R."/>
            <person name="La Ragione R."/>
            <person name="Hildebrand F."/>
            <person name="Pallen M.J."/>
        </authorList>
    </citation>
    <scope>NUCLEOTIDE SEQUENCE</scope>
    <source>
        <strain evidence="3">ChiGjej2B2-19336</strain>
    </source>
</reference>
<feature type="transmembrane region" description="Helical" evidence="1">
    <location>
        <begin position="62"/>
        <end position="79"/>
    </location>
</feature>
<organism evidence="3 4">
    <name type="scientific">Mailhella massiliensis</name>
    <dbReference type="NCBI Taxonomy" id="1903261"/>
    <lineage>
        <taxon>Bacteria</taxon>
        <taxon>Pseudomonadati</taxon>
        <taxon>Thermodesulfobacteriota</taxon>
        <taxon>Desulfovibrionia</taxon>
        <taxon>Desulfovibrionales</taxon>
        <taxon>Desulfovibrionaceae</taxon>
        <taxon>Mailhella</taxon>
    </lineage>
</organism>
<gene>
    <name evidence="3" type="ORF">K8W16_06485</name>
</gene>
<dbReference type="Gene3D" id="1.20.1280.290">
    <property type="match status" value="1"/>
</dbReference>
<sequence>MKDYLFVTGVGLLAQGFFSLRMLHQWIKTEKAKKIISPSLFWVFSICGSCLLMLYGWLREDFAILLGQFLSYYIYIWNLRTNGIWQKAAWWLRLLVALIPPAAALSLMAGGADIGRTLFKNPDIPLPLLVFGCAAQALFTLRFVYQWWYSRSRHVSVLPMGFWAISLTGSVLICLYGLIRLDIVLILGQALGLAAYARNIVIGLRSARLPSGPEHHS</sequence>
<feature type="transmembrane region" description="Helical" evidence="1">
    <location>
        <begin position="157"/>
        <end position="179"/>
    </location>
</feature>
<evidence type="ECO:0000313" key="3">
    <source>
        <dbReference type="EMBL" id="HJD97275.1"/>
    </source>
</evidence>
<evidence type="ECO:0000313" key="4">
    <source>
        <dbReference type="Proteomes" id="UP000698963"/>
    </source>
</evidence>
<dbReference type="AlphaFoldDB" id="A0A921AVU9"/>
<dbReference type="Proteomes" id="UP000698963">
    <property type="component" value="Unassembled WGS sequence"/>
</dbReference>
<dbReference type="Pfam" id="PF07578">
    <property type="entry name" value="LAB_N"/>
    <property type="match status" value="2"/>
</dbReference>
<dbReference type="EMBL" id="DYZA01000127">
    <property type="protein sequence ID" value="HJD97275.1"/>
    <property type="molecule type" value="Genomic_DNA"/>
</dbReference>
<dbReference type="InterPro" id="IPR011499">
    <property type="entry name" value="Lipid_A_biosynth_N"/>
</dbReference>
<evidence type="ECO:0000256" key="1">
    <source>
        <dbReference type="SAM" id="Phobius"/>
    </source>
</evidence>
<dbReference type="GO" id="GO:0016020">
    <property type="term" value="C:membrane"/>
    <property type="evidence" value="ECO:0007669"/>
    <property type="project" value="GOC"/>
</dbReference>
<feature type="transmembrane region" description="Helical" evidence="1">
    <location>
        <begin position="185"/>
        <end position="204"/>
    </location>
</feature>
<keyword evidence="1" id="KW-1133">Transmembrane helix</keyword>
<comment type="caution">
    <text evidence="3">The sequence shown here is derived from an EMBL/GenBank/DDBJ whole genome shotgun (WGS) entry which is preliminary data.</text>
</comment>
<keyword evidence="1" id="KW-0472">Membrane</keyword>
<feature type="domain" description="Lipid A biosynthesis N-terminal" evidence="2">
    <location>
        <begin position="10"/>
        <end position="81"/>
    </location>
</feature>
<dbReference type="GO" id="GO:0009245">
    <property type="term" value="P:lipid A biosynthetic process"/>
    <property type="evidence" value="ECO:0007669"/>
    <property type="project" value="InterPro"/>
</dbReference>
<feature type="transmembrane region" description="Helical" evidence="1">
    <location>
        <begin position="6"/>
        <end position="23"/>
    </location>
</feature>
<feature type="domain" description="Lipid A biosynthesis N-terminal" evidence="2">
    <location>
        <begin position="131"/>
        <end position="202"/>
    </location>
</feature>
<accession>A0A921AVU9</accession>
<feature type="transmembrane region" description="Helical" evidence="1">
    <location>
        <begin position="35"/>
        <end position="56"/>
    </location>
</feature>
<protein>
    <submittedName>
        <fullName evidence="3">Lipid-A-disaccharide synthase N-terminal domain-containing protein</fullName>
    </submittedName>
</protein>
<keyword evidence="1" id="KW-0812">Transmembrane</keyword>